<keyword evidence="2" id="KW-1185">Reference proteome</keyword>
<dbReference type="CDD" id="cd02982">
    <property type="entry name" value="PDI_b'_family"/>
    <property type="match status" value="1"/>
</dbReference>
<dbReference type="CDD" id="cd02961">
    <property type="entry name" value="PDI_a_family"/>
    <property type="match status" value="1"/>
</dbReference>
<dbReference type="InterPro" id="IPR036249">
    <property type="entry name" value="Thioredoxin-like_sf"/>
</dbReference>
<feature type="non-terminal residue" evidence="1">
    <location>
        <position position="1"/>
    </location>
</feature>
<dbReference type="Proteomes" id="UP001239445">
    <property type="component" value="Unassembled WGS sequence"/>
</dbReference>
<evidence type="ECO:0000313" key="2">
    <source>
        <dbReference type="Proteomes" id="UP001239445"/>
    </source>
</evidence>
<proteinExistence type="predicted"/>
<dbReference type="Gene3D" id="3.40.30.10">
    <property type="entry name" value="Glutaredoxin"/>
    <property type="match status" value="2"/>
</dbReference>
<gene>
    <name evidence="1" type="ORF">QBC47DRAFT_290282</name>
</gene>
<name>A0AAJ0FFM8_9PEZI</name>
<dbReference type="Pfam" id="PF13848">
    <property type="entry name" value="Thioredoxin_6"/>
    <property type="match status" value="1"/>
</dbReference>
<comment type="caution">
    <text evidence="1">The sequence shown here is derived from an EMBL/GenBank/DDBJ whole genome shotgun (WGS) entry which is preliminary data.</text>
</comment>
<reference evidence="1" key="1">
    <citation type="submission" date="2023-06" db="EMBL/GenBank/DDBJ databases">
        <title>Genome-scale phylogeny and comparative genomics of the fungal order Sordariales.</title>
        <authorList>
            <consortium name="Lawrence Berkeley National Laboratory"/>
            <person name="Hensen N."/>
            <person name="Bonometti L."/>
            <person name="Westerberg I."/>
            <person name="Brannstrom I.O."/>
            <person name="Guillou S."/>
            <person name="Cros-Aarteil S."/>
            <person name="Calhoun S."/>
            <person name="Haridas S."/>
            <person name="Kuo A."/>
            <person name="Mondo S."/>
            <person name="Pangilinan J."/>
            <person name="Riley R."/>
            <person name="Labutti K."/>
            <person name="Andreopoulos B."/>
            <person name="Lipzen A."/>
            <person name="Chen C."/>
            <person name="Yanf M."/>
            <person name="Daum C."/>
            <person name="Ng V."/>
            <person name="Clum A."/>
            <person name="Steindorff A."/>
            <person name="Ohm R."/>
            <person name="Martin F."/>
            <person name="Silar P."/>
            <person name="Natvig D."/>
            <person name="Lalanne C."/>
            <person name="Gautier V."/>
            <person name="Ament-Velasquez S.L."/>
            <person name="Kruys A."/>
            <person name="Hutchinson M.I."/>
            <person name="Powell A.J."/>
            <person name="Barry K."/>
            <person name="Miller A.N."/>
            <person name="Grigoriev I.V."/>
            <person name="Debuchy R."/>
            <person name="Gladieux P."/>
            <person name="Thoren M.H."/>
            <person name="Johannesson H."/>
        </authorList>
    </citation>
    <scope>NUCLEOTIDE SEQUENCE</scope>
    <source>
        <strain evidence="1">PSN4</strain>
    </source>
</reference>
<dbReference type="SUPFAM" id="SSF52833">
    <property type="entry name" value="Thioredoxin-like"/>
    <property type="match status" value="1"/>
</dbReference>
<dbReference type="EMBL" id="MU839827">
    <property type="protein sequence ID" value="KAK1761533.1"/>
    <property type="molecule type" value="Genomic_DNA"/>
</dbReference>
<organism evidence="1 2">
    <name type="scientific">Echria macrotheca</name>
    <dbReference type="NCBI Taxonomy" id="438768"/>
    <lineage>
        <taxon>Eukaryota</taxon>
        <taxon>Fungi</taxon>
        <taxon>Dikarya</taxon>
        <taxon>Ascomycota</taxon>
        <taxon>Pezizomycotina</taxon>
        <taxon>Sordariomycetes</taxon>
        <taxon>Sordariomycetidae</taxon>
        <taxon>Sordariales</taxon>
        <taxon>Schizotheciaceae</taxon>
        <taxon>Echria</taxon>
    </lineage>
</organism>
<sequence length="289" mass="32874">ALQDTEKDDNIVSLDCATSPSFCRELGVTMFPSIRMYHRDGRMDRYRGPRRAQEISMFLRRALRPPVLELDAHLDPSLATMDNIVFIGYIHPDDWNLYDRFYEMANLYRGSYGFVISPPDEGGTRSVLVCYNNVDGDRFETADTAGVGSLERFVKQCGEMAVADWSWGMREGAVQAGMKVLYYFAGDEDEKEEYRGVVRPLAKRMVGDVRFVVADKEAPLGRYLASVGSLISDKRQRLVLEDTRTGEVFPFYGEDATAEEVEKFIAGVEEQKIGLWTKDSTQQRVHEEL</sequence>
<dbReference type="AlphaFoldDB" id="A0AAJ0FFM8"/>
<evidence type="ECO:0000313" key="1">
    <source>
        <dbReference type="EMBL" id="KAK1761533.1"/>
    </source>
</evidence>
<accession>A0AAJ0FFM8</accession>
<protein>
    <submittedName>
        <fullName evidence="1">Protein disulfide-isomerase</fullName>
    </submittedName>
</protein>